<keyword evidence="14 16" id="KW-0472">Membrane</keyword>
<comment type="caution">
    <text evidence="18">The sequence shown here is derived from an EMBL/GenBank/DDBJ whole genome shotgun (WGS) entry which is preliminary data.</text>
</comment>
<evidence type="ECO:0000256" key="3">
    <source>
        <dbReference type="ARBA" id="ARBA00022519"/>
    </source>
</evidence>
<keyword evidence="7 16" id="KW-0812">Transmembrane</keyword>
<accession>A0A645CH07</accession>
<dbReference type="GO" id="GO:0016020">
    <property type="term" value="C:membrane"/>
    <property type="evidence" value="ECO:0007669"/>
    <property type="project" value="InterPro"/>
</dbReference>
<keyword evidence="3" id="KW-0997">Cell inner membrane</keyword>
<keyword evidence="12" id="KW-0406">Ion transport</keyword>
<evidence type="ECO:0000256" key="9">
    <source>
        <dbReference type="ARBA" id="ARBA00022989"/>
    </source>
</evidence>
<dbReference type="PIRSF" id="PIRSF009437">
    <property type="entry name" value="NQR-1_subunit_C"/>
    <property type="match status" value="1"/>
</dbReference>
<keyword evidence="6" id="KW-0288">FMN</keyword>
<dbReference type="InterPro" id="IPR010204">
    <property type="entry name" value="NqrC"/>
</dbReference>
<keyword evidence="11" id="KW-0915">Sodium</keyword>
<keyword evidence="10" id="KW-0520">NAD</keyword>
<dbReference type="AlphaFoldDB" id="A0A645CH07"/>
<dbReference type="GO" id="GO:0006814">
    <property type="term" value="P:sodium ion transport"/>
    <property type="evidence" value="ECO:0007669"/>
    <property type="project" value="UniProtKB-KW"/>
</dbReference>
<dbReference type="PANTHER" id="PTHR37838:SF1">
    <property type="entry name" value="NA(+)-TRANSLOCATING NADH-QUINONE REDUCTASE SUBUNIT C"/>
    <property type="match status" value="1"/>
</dbReference>
<keyword evidence="13" id="KW-0830">Ubiquinone</keyword>
<evidence type="ECO:0000256" key="2">
    <source>
        <dbReference type="ARBA" id="ARBA00022475"/>
    </source>
</evidence>
<protein>
    <submittedName>
        <fullName evidence="18">Na(+)-translocating NADH-quinone reductase subunit C</fullName>
    </submittedName>
</protein>
<dbReference type="Pfam" id="PF04205">
    <property type="entry name" value="FMN_bind"/>
    <property type="match status" value="1"/>
</dbReference>
<evidence type="ECO:0000256" key="7">
    <source>
        <dbReference type="ARBA" id="ARBA00022692"/>
    </source>
</evidence>
<dbReference type="SMART" id="SM00900">
    <property type="entry name" value="FMN_bind"/>
    <property type="match status" value="1"/>
</dbReference>
<dbReference type="GO" id="GO:0016655">
    <property type="term" value="F:oxidoreductase activity, acting on NAD(P)H, quinone or similar compound as acceptor"/>
    <property type="evidence" value="ECO:0007669"/>
    <property type="project" value="InterPro"/>
</dbReference>
<keyword evidence="15" id="KW-0739">Sodium transport</keyword>
<evidence type="ECO:0000256" key="5">
    <source>
        <dbReference type="ARBA" id="ARBA00022630"/>
    </source>
</evidence>
<dbReference type="HAMAP" id="MF_00427">
    <property type="entry name" value="NqrC"/>
    <property type="match status" value="1"/>
</dbReference>
<dbReference type="GO" id="GO:0010181">
    <property type="term" value="F:FMN binding"/>
    <property type="evidence" value="ECO:0007669"/>
    <property type="project" value="InterPro"/>
</dbReference>
<evidence type="ECO:0000259" key="17">
    <source>
        <dbReference type="SMART" id="SM00900"/>
    </source>
</evidence>
<evidence type="ECO:0000256" key="8">
    <source>
        <dbReference type="ARBA" id="ARBA00022967"/>
    </source>
</evidence>
<keyword evidence="1" id="KW-0813">Transport</keyword>
<keyword evidence="5" id="KW-0285">Flavoprotein</keyword>
<evidence type="ECO:0000256" key="6">
    <source>
        <dbReference type="ARBA" id="ARBA00022643"/>
    </source>
</evidence>
<gene>
    <name evidence="18" type="primary">nqrC_10</name>
    <name evidence="18" type="ORF">SDC9_123218</name>
</gene>
<evidence type="ECO:0000256" key="12">
    <source>
        <dbReference type="ARBA" id="ARBA00023065"/>
    </source>
</evidence>
<organism evidence="18">
    <name type="scientific">bioreactor metagenome</name>
    <dbReference type="NCBI Taxonomy" id="1076179"/>
    <lineage>
        <taxon>unclassified sequences</taxon>
        <taxon>metagenomes</taxon>
        <taxon>ecological metagenomes</taxon>
    </lineage>
</organism>
<dbReference type="PANTHER" id="PTHR37838">
    <property type="entry name" value="NA(+)-TRANSLOCATING NADH-QUINONE REDUCTASE SUBUNIT C"/>
    <property type="match status" value="1"/>
</dbReference>
<evidence type="ECO:0000256" key="14">
    <source>
        <dbReference type="ARBA" id="ARBA00023136"/>
    </source>
</evidence>
<sequence>MDTNKNLYTIIYSTVLVVLVAVVLALAAYLLKDAQQRNISIETKQLVLKAVHLGEDATQLAADKAGYIEGEYAKYITDTTITEGGESLPLYICRIDSVQKYYIVPLHGAGLWGPIWGYIALKGDINTVYGSVFDHKGETPGLGAEIATPQFQAQFADKQIFDGDNFVSIGVVKGGAEKGNTHQVDAISGGTITSKALEGMVKTCVGEYLGYFKTLKEAAAQKLLLQSDSSAIATPITDSTAVSAAGEQVTPKK</sequence>
<evidence type="ECO:0000256" key="1">
    <source>
        <dbReference type="ARBA" id="ARBA00022448"/>
    </source>
</evidence>
<evidence type="ECO:0000256" key="11">
    <source>
        <dbReference type="ARBA" id="ARBA00023053"/>
    </source>
</evidence>
<evidence type="ECO:0000256" key="10">
    <source>
        <dbReference type="ARBA" id="ARBA00023027"/>
    </source>
</evidence>
<dbReference type="EMBL" id="VSSQ01027139">
    <property type="protein sequence ID" value="MPM76221.1"/>
    <property type="molecule type" value="Genomic_DNA"/>
</dbReference>
<evidence type="ECO:0000256" key="15">
    <source>
        <dbReference type="ARBA" id="ARBA00023201"/>
    </source>
</evidence>
<evidence type="ECO:0000256" key="13">
    <source>
        <dbReference type="ARBA" id="ARBA00023075"/>
    </source>
</evidence>
<proteinExistence type="inferred from homology"/>
<dbReference type="InterPro" id="IPR007329">
    <property type="entry name" value="FMN-bd"/>
</dbReference>
<keyword evidence="2" id="KW-1003">Cell membrane</keyword>
<reference evidence="18" key="1">
    <citation type="submission" date="2019-08" db="EMBL/GenBank/DDBJ databases">
        <authorList>
            <person name="Kucharzyk K."/>
            <person name="Murdoch R.W."/>
            <person name="Higgins S."/>
            <person name="Loffler F."/>
        </authorList>
    </citation>
    <scope>NUCLEOTIDE SEQUENCE</scope>
</reference>
<feature type="domain" description="FMN-binding" evidence="17">
    <location>
        <begin position="110"/>
        <end position="208"/>
    </location>
</feature>
<dbReference type="NCBIfam" id="TIGR01938">
    <property type="entry name" value="nqrC"/>
    <property type="match status" value="1"/>
</dbReference>
<keyword evidence="4" id="KW-0597">Phosphoprotein</keyword>
<evidence type="ECO:0000313" key="18">
    <source>
        <dbReference type="EMBL" id="MPM76221.1"/>
    </source>
</evidence>
<feature type="transmembrane region" description="Helical" evidence="16">
    <location>
        <begin position="6"/>
        <end position="31"/>
    </location>
</feature>
<evidence type="ECO:0000256" key="16">
    <source>
        <dbReference type="SAM" id="Phobius"/>
    </source>
</evidence>
<keyword evidence="9 16" id="KW-1133">Transmembrane helix</keyword>
<evidence type="ECO:0000256" key="4">
    <source>
        <dbReference type="ARBA" id="ARBA00022553"/>
    </source>
</evidence>
<name>A0A645CH07_9ZZZZ</name>
<keyword evidence="8" id="KW-1278">Translocase</keyword>